<dbReference type="InterPro" id="IPR051918">
    <property type="entry name" value="STPP_CPPED1"/>
</dbReference>
<evidence type="ECO:0000259" key="1">
    <source>
        <dbReference type="Pfam" id="PF00149"/>
    </source>
</evidence>
<feature type="non-terminal residue" evidence="2">
    <location>
        <position position="212"/>
    </location>
</feature>
<dbReference type="PANTHER" id="PTHR43143">
    <property type="entry name" value="METALLOPHOSPHOESTERASE, CALCINEURIN SUPERFAMILY"/>
    <property type="match status" value="1"/>
</dbReference>
<protein>
    <recommendedName>
        <fullName evidence="1">Calcineurin-like phosphoesterase domain-containing protein</fullName>
    </recommendedName>
</protein>
<gene>
    <name evidence="2" type="ORF">METZ01_LOCUS491011</name>
</gene>
<dbReference type="InterPro" id="IPR029052">
    <property type="entry name" value="Metallo-depent_PP-like"/>
</dbReference>
<dbReference type="Gene3D" id="3.60.21.10">
    <property type="match status" value="1"/>
</dbReference>
<dbReference type="Pfam" id="PF00149">
    <property type="entry name" value="Metallophos"/>
    <property type="match status" value="1"/>
</dbReference>
<reference evidence="2" key="1">
    <citation type="submission" date="2018-05" db="EMBL/GenBank/DDBJ databases">
        <authorList>
            <person name="Lanie J.A."/>
            <person name="Ng W.-L."/>
            <person name="Kazmierczak K.M."/>
            <person name="Andrzejewski T.M."/>
            <person name="Davidsen T.M."/>
            <person name="Wayne K.J."/>
            <person name="Tettelin H."/>
            <person name="Glass J.I."/>
            <person name="Rusch D."/>
            <person name="Podicherti R."/>
            <person name="Tsui H.-C.T."/>
            <person name="Winkler M.E."/>
        </authorList>
    </citation>
    <scope>NUCLEOTIDE SEQUENCE</scope>
</reference>
<dbReference type="GO" id="GO:0016787">
    <property type="term" value="F:hydrolase activity"/>
    <property type="evidence" value="ECO:0007669"/>
    <property type="project" value="InterPro"/>
</dbReference>
<dbReference type="InterPro" id="IPR004843">
    <property type="entry name" value="Calcineurin-like_PHP"/>
</dbReference>
<feature type="domain" description="Calcineurin-like phosphoesterase" evidence="1">
    <location>
        <begin position="58"/>
        <end position="198"/>
    </location>
</feature>
<dbReference type="EMBL" id="UINC01213402">
    <property type="protein sequence ID" value="SVE38157.1"/>
    <property type="molecule type" value="Genomic_DNA"/>
</dbReference>
<name>A0A383D0T0_9ZZZZ</name>
<dbReference type="SUPFAM" id="SSF56300">
    <property type="entry name" value="Metallo-dependent phosphatases"/>
    <property type="match status" value="1"/>
</dbReference>
<evidence type="ECO:0000313" key="2">
    <source>
        <dbReference type="EMBL" id="SVE38157.1"/>
    </source>
</evidence>
<dbReference type="AlphaFoldDB" id="A0A383D0T0"/>
<dbReference type="PANTHER" id="PTHR43143:SF1">
    <property type="entry name" value="SERINE_THREONINE-PROTEIN PHOSPHATASE CPPED1"/>
    <property type="match status" value="1"/>
</dbReference>
<accession>A0A383D0T0</accession>
<proteinExistence type="predicted"/>
<sequence>MMDFFFIQMSDPQFGMFARLSGLDEERIQEFHRSRGWNILPAAKAIGFSQETALYEKAIAAANRLNPAFVVISGDLVEDRNDPNQLAELRRITAKLHSHIPVHWAPGNWDVGNTPTPNTLEQYRRDFGDDYYSFQQGGSSFIVLNSCIGFDDSQTPGEWDKQVAFLRTSLAEASNRSSDHIVVFLHHPLYGYDPNEEDNWAVIPRNKRLVLL</sequence>
<organism evidence="2">
    <name type="scientific">marine metagenome</name>
    <dbReference type="NCBI Taxonomy" id="408172"/>
    <lineage>
        <taxon>unclassified sequences</taxon>
        <taxon>metagenomes</taxon>
        <taxon>ecological metagenomes</taxon>
    </lineage>
</organism>